<protein>
    <submittedName>
        <fullName evidence="1">Uncharacterized protein</fullName>
    </submittedName>
</protein>
<evidence type="ECO:0000313" key="2">
    <source>
        <dbReference type="Proteomes" id="UP000324832"/>
    </source>
</evidence>
<sequence>MSNNWNFGKQKWALLSKRDQKHKVRISTTYLKKPLPSLVMPNTVQLFGSVQWVDQPVFYINIVQMLTPQIAIRMSNAVNEIRKKHVARRNIEINE</sequence>
<name>A0A5E4PPZ4_9NEOP</name>
<organism evidence="1 2">
    <name type="scientific">Leptidea sinapis</name>
    <dbReference type="NCBI Taxonomy" id="189913"/>
    <lineage>
        <taxon>Eukaryota</taxon>
        <taxon>Metazoa</taxon>
        <taxon>Ecdysozoa</taxon>
        <taxon>Arthropoda</taxon>
        <taxon>Hexapoda</taxon>
        <taxon>Insecta</taxon>
        <taxon>Pterygota</taxon>
        <taxon>Neoptera</taxon>
        <taxon>Endopterygota</taxon>
        <taxon>Lepidoptera</taxon>
        <taxon>Glossata</taxon>
        <taxon>Ditrysia</taxon>
        <taxon>Papilionoidea</taxon>
        <taxon>Pieridae</taxon>
        <taxon>Dismorphiinae</taxon>
        <taxon>Leptidea</taxon>
    </lineage>
</organism>
<keyword evidence="2" id="KW-1185">Reference proteome</keyword>
<dbReference type="EMBL" id="FZQP02000060">
    <property type="protein sequence ID" value="VVC87010.1"/>
    <property type="molecule type" value="Genomic_DNA"/>
</dbReference>
<gene>
    <name evidence="1" type="ORF">LSINAPIS_LOCUS727</name>
</gene>
<proteinExistence type="predicted"/>
<evidence type="ECO:0000313" key="1">
    <source>
        <dbReference type="EMBL" id="VVC87010.1"/>
    </source>
</evidence>
<accession>A0A5E4PPZ4</accession>
<dbReference type="Proteomes" id="UP000324832">
    <property type="component" value="Unassembled WGS sequence"/>
</dbReference>
<reference evidence="1 2" key="1">
    <citation type="submission" date="2017-07" db="EMBL/GenBank/DDBJ databases">
        <authorList>
            <person name="Talla V."/>
            <person name="Backstrom N."/>
        </authorList>
    </citation>
    <scope>NUCLEOTIDE SEQUENCE [LARGE SCALE GENOMIC DNA]</scope>
</reference>
<dbReference type="AlphaFoldDB" id="A0A5E4PPZ4"/>